<keyword evidence="2" id="KW-1185">Reference proteome</keyword>
<accession>G7WF06</accession>
<reference evidence="2" key="1">
    <citation type="submission" date="2011-11" db="EMBL/GenBank/DDBJ databases">
        <title>Complete sequence of Desulfosporosinus orientis DSM 765.</title>
        <authorList>
            <person name="Lucas S."/>
            <person name="Han J."/>
            <person name="Lapidus A."/>
            <person name="Cheng J.-F."/>
            <person name="Goodwin L."/>
            <person name="Pitluck S."/>
            <person name="Peters L."/>
            <person name="Ovchinnikova G."/>
            <person name="Teshima H."/>
            <person name="Detter J.C."/>
            <person name="Han C."/>
            <person name="Tapia R."/>
            <person name="Land M."/>
            <person name="Hauser L."/>
            <person name="Kyrpides N."/>
            <person name="Ivanova N."/>
            <person name="Pagani I."/>
            <person name="Pester M."/>
            <person name="Spring S."/>
            <person name="Ollivier B."/>
            <person name="Rattei T."/>
            <person name="Klenk H.-P."/>
            <person name="Wagner M."/>
            <person name="Loy A."/>
            <person name="Woyke T."/>
        </authorList>
    </citation>
    <scope>NUCLEOTIDE SEQUENCE [LARGE SCALE GENOMIC DNA]</scope>
    <source>
        <strain evidence="2">ATCC 19365 / DSM 765 / NCIMB 8382 / VKM B-1628</strain>
    </source>
</reference>
<evidence type="ECO:0000313" key="2">
    <source>
        <dbReference type="Proteomes" id="UP000006346"/>
    </source>
</evidence>
<dbReference type="HOGENOM" id="CLU_2272856_0_0_9"/>
<dbReference type="STRING" id="768706.Desor_2008"/>
<sequence>MDTDALRGLPCYVRLEDRPWKDDRTWTGVAFSMFRKFVTEKNIPECKKFIDSYVDKVIVYKDHLEVTFKVALYFEQENNLYSFKTSVKLASLFKTCKRAAGL</sequence>
<dbReference type="AlphaFoldDB" id="G7WF06"/>
<dbReference type="KEGG" id="dor:Desor_2008"/>
<dbReference type="Proteomes" id="UP000006346">
    <property type="component" value="Chromosome"/>
</dbReference>
<name>G7WF06_DESOD</name>
<protein>
    <submittedName>
        <fullName evidence="1">Uncharacterized protein</fullName>
    </submittedName>
</protein>
<reference evidence="1 2" key="2">
    <citation type="journal article" date="2012" name="J. Bacteriol.">
        <title>Complete genome sequences of Desulfosporosinus orientis DSM765T, Desulfosporosinus youngiae DSM17734T, Desulfosporosinus meridiei DSM13257T, and Desulfosporosinus acidiphilus DSM22704T.</title>
        <authorList>
            <person name="Pester M."/>
            <person name="Brambilla E."/>
            <person name="Alazard D."/>
            <person name="Rattei T."/>
            <person name="Weinmaier T."/>
            <person name="Han J."/>
            <person name="Lucas S."/>
            <person name="Lapidus A."/>
            <person name="Cheng J.F."/>
            <person name="Goodwin L."/>
            <person name="Pitluck S."/>
            <person name="Peters L."/>
            <person name="Ovchinnikova G."/>
            <person name="Teshima H."/>
            <person name="Detter J.C."/>
            <person name="Han C.S."/>
            <person name="Tapia R."/>
            <person name="Land M.L."/>
            <person name="Hauser L."/>
            <person name="Kyrpides N.C."/>
            <person name="Ivanova N.N."/>
            <person name="Pagani I."/>
            <person name="Huntmann M."/>
            <person name="Wei C.L."/>
            <person name="Davenport K.W."/>
            <person name="Daligault H."/>
            <person name="Chain P.S."/>
            <person name="Chen A."/>
            <person name="Mavromatis K."/>
            <person name="Markowitz V."/>
            <person name="Szeto E."/>
            <person name="Mikhailova N."/>
            <person name="Pati A."/>
            <person name="Wagner M."/>
            <person name="Woyke T."/>
            <person name="Ollivier B."/>
            <person name="Klenk H.P."/>
            <person name="Spring S."/>
            <person name="Loy A."/>
        </authorList>
    </citation>
    <scope>NUCLEOTIDE SEQUENCE [LARGE SCALE GENOMIC DNA]</scope>
    <source>
        <strain evidence="2">ATCC 19365 / DSM 765 / NCIMB 8382 / VKM B-1628</strain>
    </source>
</reference>
<evidence type="ECO:0000313" key="1">
    <source>
        <dbReference type="EMBL" id="AET67617.1"/>
    </source>
</evidence>
<dbReference type="EMBL" id="CP003108">
    <property type="protein sequence ID" value="AET67617.1"/>
    <property type="molecule type" value="Genomic_DNA"/>
</dbReference>
<gene>
    <name evidence="1" type="ordered locus">Desor_2008</name>
</gene>
<proteinExistence type="predicted"/>
<organism evidence="1 2">
    <name type="scientific">Desulfosporosinus orientis (strain ATCC 19365 / DSM 765 / NCIMB 8382 / VKM B-1628 / Singapore I)</name>
    <name type="common">Desulfotomaculum orientis</name>
    <dbReference type="NCBI Taxonomy" id="768706"/>
    <lineage>
        <taxon>Bacteria</taxon>
        <taxon>Bacillati</taxon>
        <taxon>Bacillota</taxon>
        <taxon>Clostridia</taxon>
        <taxon>Eubacteriales</taxon>
        <taxon>Desulfitobacteriaceae</taxon>
        <taxon>Desulfosporosinus</taxon>
    </lineage>
</organism>